<dbReference type="PANTHER" id="PTHR30363:SF44">
    <property type="entry name" value="AGA OPERON TRANSCRIPTIONAL REPRESSOR-RELATED"/>
    <property type="match status" value="1"/>
</dbReference>
<dbReference type="GO" id="GO:0003677">
    <property type="term" value="F:DNA binding"/>
    <property type="evidence" value="ECO:0007669"/>
    <property type="project" value="UniProtKB-KW"/>
</dbReference>
<dbReference type="PROSITE" id="PS51000">
    <property type="entry name" value="HTH_DEOR_2"/>
    <property type="match status" value="1"/>
</dbReference>
<keyword evidence="2 5" id="KW-0238">DNA-binding</keyword>
<evidence type="ECO:0000313" key="5">
    <source>
        <dbReference type="EMBL" id="MFL0266519.1"/>
    </source>
</evidence>
<feature type="domain" description="HTH deoR-type" evidence="4">
    <location>
        <begin position="3"/>
        <end position="58"/>
    </location>
</feature>
<dbReference type="PRINTS" id="PR00037">
    <property type="entry name" value="HTHLACR"/>
</dbReference>
<proteinExistence type="predicted"/>
<dbReference type="PANTHER" id="PTHR30363">
    <property type="entry name" value="HTH-TYPE TRANSCRIPTIONAL REGULATOR SRLR-RELATED"/>
    <property type="match status" value="1"/>
</dbReference>
<evidence type="ECO:0000259" key="4">
    <source>
        <dbReference type="PROSITE" id="PS51000"/>
    </source>
</evidence>
<dbReference type="InterPro" id="IPR036390">
    <property type="entry name" value="WH_DNA-bd_sf"/>
</dbReference>
<dbReference type="InterPro" id="IPR050313">
    <property type="entry name" value="Carb_Metab_HTH_regulators"/>
</dbReference>
<keyword evidence="3" id="KW-0804">Transcription</keyword>
<dbReference type="Gene3D" id="3.40.50.1360">
    <property type="match status" value="1"/>
</dbReference>
<evidence type="ECO:0000256" key="1">
    <source>
        <dbReference type="ARBA" id="ARBA00023015"/>
    </source>
</evidence>
<comment type="caution">
    <text evidence="5">The sequence shown here is derived from an EMBL/GenBank/DDBJ whole genome shotgun (WGS) entry which is preliminary data.</text>
</comment>
<dbReference type="InterPro" id="IPR037171">
    <property type="entry name" value="NagB/RpiA_transferase-like"/>
</dbReference>
<dbReference type="InterPro" id="IPR036388">
    <property type="entry name" value="WH-like_DNA-bd_sf"/>
</dbReference>
<dbReference type="InterPro" id="IPR001034">
    <property type="entry name" value="DeoR_HTH"/>
</dbReference>
<dbReference type="SMART" id="SM00420">
    <property type="entry name" value="HTH_DEOR"/>
    <property type="match status" value="1"/>
</dbReference>
<evidence type="ECO:0000256" key="2">
    <source>
        <dbReference type="ARBA" id="ARBA00023125"/>
    </source>
</evidence>
<dbReference type="SUPFAM" id="SSF100950">
    <property type="entry name" value="NagB/RpiA/CoA transferase-like"/>
    <property type="match status" value="1"/>
</dbReference>
<sequence length="258" mass="28409">MFSEERQIKISELLKEKSSIKVNELSNVFKVSESTIRRDLQEMEAKGFLARTHGGAVSKEKAIFEPSFKEKEDKRYIEKLYIGKIAAAMIEDGDTIILDSGTTTLQLAKCIKAKNITVITNSIDIASELSNRNDIEIIVTGGAFRITTRALVGPISEGVLKNFKVDKAFIGANGISIKEGITTPNLLEAHMKREMMKAAGKVILAADSSKFNQVSFAVIGPVTAVDLIITNSDLNENVVKEYKDIGVEIIKKGNEELW</sequence>
<organism evidence="5 6">
    <name type="scientific">Candidatus Clostridium radicumherbarum</name>
    <dbReference type="NCBI Taxonomy" id="3381662"/>
    <lineage>
        <taxon>Bacteria</taxon>
        <taxon>Bacillati</taxon>
        <taxon>Bacillota</taxon>
        <taxon>Clostridia</taxon>
        <taxon>Eubacteriales</taxon>
        <taxon>Clostridiaceae</taxon>
        <taxon>Clostridium</taxon>
    </lineage>
</organism>
<dbReference type="Gene3D" id="1.10.10.10">
    <property type="entry name" value="Winged helix-like DNA-binding domain superfamily/Winged helix DNA-binding domain"/>
    <property type="match status" value="1"/>
</dbReference>
<name>A0ABW8TM86_9CLOT</name>
<keyword evidence="1" id="KW-0805">Transcription regulation</keyword>
<dbReference type="Pfam" id="PF00455">
    <property type="entry name" value="DeoRC"/>
    <property type="match status" value="1"/>
</dbReference>
<evidence type="ECO:0000256" key="3">
    <source>
        <dbReference type="ARBA" id="ARBA00023163"/>
    </source>
</evidence>
<dbReference type="SUPFAM" id="SSF46785">
    <property type="entry name" value="Winged helix' DNA-binding domain"/>
    <property type="match status" value="1"/>
</dbReference>
<dbReference type="InterPro" id="IPR014036">
    <property type="entry name" value="DeoR-like_C"/>
</dbReference>
<dbReference type="PROSITE" id="PS00894">
    <property type="entry name" value="HTH_DEOR_1"/>
    <property type="match status" value="1"/>
</dbReference>
<dbReference type="InterPro" id="IPR018356">
    <property type="entry name" value="Tscrpt_reg_HTH_DeoR_CS"/>
</dbReference>
<gene>
    <name evidence="5" type="ORF">ACJDUH_00300</name>
</gene>
<dbReference type="RefSeq" id="WP_406763149.1">
    <property type="nucleotide sequence ID" value="NZ_JBJHZY010000001.1"/>
</dbReference>
<dbReference type="Pfam" id="PF08220">
    <property type="entry name" value="HTH_DeoR"/>
    <property type="match status" value="1"/>
</dbReference>
<protein>
    <submittedName>
        <fullName evidence="5">DeoR/GlpR family DNA-binding transcription regulator</fullName>
    </submittedName>
</protein>
<accession>A0ABW8TM86</accession>
<dbReference type="SMART" id="SM01134">
    <property type="entry name" value="DeoRC"/>
    <property type="match status" value="1"/>
</dbReference>
<evidence type="ECO:0000313" key="6">
    <source>
        <dbReference type="Proteomes" id="UP001623661"/>
    </source>
</evidence>
<dbReference type="EMBL" id="JBJHZY010000001">
    <property type="protein sequence ID" value="MFL0266519.1"/>
    <property type="molecule type" value="Genomic_DNA"/>
</dbReference>
<keyword evidence="6" id="KW-1185">Reference proteome</keyword>
<reference evidence="5 6" key="1">
    <citation type="submission" date="2024-11" db="EMBL/GenBank/DDBJ databases">
        <authorList>
            <person name="Heng Y.C."/>
            <person name="Lim A.C.H."/>
            <person name="Lee J.K.Y."/>
            <person name="Kittelmann S."/>
        </authorList>
    </citation>
    <scope>NUCLEOTIDE SEQUENCE [LARGE SCALE GENOMIC DNA]</scope>
    <source>
        <strain evidence="5 6">WILCCON 0202</strain>
    </source>
</reference>
<dbReference type="Proteomes" id="UP001623661">
    <property type="component" value="Unassembled WGS sequence"/>
</dbReference>